<evidence type="ECO:0000256" key="2">
    <source>
        <dbReference type="ARBA" id="ARBA00023125"/>
    </source>
</evidence>
<evidence type="ECO:0000313" key="7">
    <source>
        <dbReference type="Proteomes" id="UP000592181"/>
    </source>
</evidence>
<dbReference type="InterPro" id="IPR001647">
    <property type="entry name" value="HTH_TetR"/>
</dbReference>
<keyword evidence="1" id="KW-0805">Transcription regulation</keyword>
<sequence>MPPTRPAHRPSTRAAMLEAAKGELGRSGSLSLASAAEAAGVTKPGLMYHFATKAELMTGLLDHVIQGYEDEITDTLAALTPGASLATSTVAQRLAAYLVWASRADLDPSDLVMVADPRLRDTLIARWVERLEPWLAVPRELPVGQRSRLLAARLMADGIWFDRASGAVALTTAETDGVTQVALDLLEVDR</sequence>
<dbReference type="PANTHER" id="PTHR30055:SF234">
    <property type="entry name" value="HTH-TYPE TRANSCRIPTIONAL REGULATOR BETI"/>
    <property type="match status" value="1"/>
</dbReference>
<reference evidence="6 7" key="1">
    <citation type="submission" date="2020-07" db="EMBL/GenBank/DDBJ databases">
        <title>Sequencing the genomes of 1000 actinobacteria strains.</title>
        <authorList>
            <person name="Klenk H.-P."/>
        </authorList>
    </citation>
    <scope>NUCLEOTIDE SEQUENCE [LARGE SCALE GENOMIC DNA]</scope>
    <source>
        <strain evidence="6 7">DSM 24723</strain>
    </source>
</reference>
<keyword evidence="7" id="KW-1185">Reference proteome</keyword>
<dbReference type="SUPFAM" id="SSF46689">
    <property type="entry name" value="Homeodomain-like"/>
    <property type="match status" value="1"/>
</dbReference>
<evidence type="ECO:0000256" key="3">
    <source>
        <dbReference type="ARBA" id="ARBA00023163"/>
    </source>
</evidence>
<dbReference type="GO" id="GO:0000976">
    <property type="term" value="F:transcription cis-regulatory region binding"/>
    <property type="evidence" value="ECO:0007669"/>
    <property type="project" value="TreeGrafter"/>
</dbReference>
<evidence type="ECO:0000256" key="1">
    <source>
        <dbReference type="ARBA" id="ARBA00023015"/>
    </source>
</evidence>
<gene>
    <name evidence="6" type="ORF">BJY28_001241</name>
</gene>
<accession>A0A852X0D5</accession>
<evidence type="ECO:0000259" key="5">
    <source>
        <dbReference type="PROSITE" id="PS50977"/>
    </source>
</evidence>
<dbReference type="Gene3D" id="1.10.357.10">
    <property type="entry name" value="Tetracycline Repressor, domain 2"/>
    <property type="match status" value="1"/>
</dbReference>
<evidence type="ECO:0000313" key="6">
    <source>
        <dbReference type="EMBL" id="NYG36772.1"/>
    </source>
</evidence>
<dbReference type="SUPFAM" id="SSF48498">
    <property type="entry name" value="Tetracyclin repressor-like, C-terminal domain"/>
    <property type="match status" value="1"/>
</dbReference>
<keyword evidence="2 4" id="KW-0238">DNA-binding</keyword>
<dbReference type="PANTHER" id="PTHR30055">
    <property type="entry name" value="HTH-TYPE TRANSCRIPTIONAL REGULATOR RUTR"/>
    <property type="match status" value="1"/>
</dbReference>
<dbReference type="EMBL" id="JACBZX010000001">
    <property type="protein sequence ID" value="NYG36772.1"/>
    <property type="molecule type" value="Genomic_DNA"/>
</dbReference>
<dbReference type="GO" id="GO:0003700">
    <property type="term" value="F:DNA-binding transcription factor activity"/>
    <property type="evidence" value="ECO:0007669"/>
    <property type="project" value="TreeGrafter"/>
</dbReference>
<dbReference type="InterPro" id="IPR036271">
    <property type="entry name" value="Tet_transcr_reg_TetR-rel_C_sf"/>
</dbReference>
<feature type="domain" description="HTH tetR-type" evidence="5">
    <location>
        <begin position="10"/>
        <end position="68"/>
    </location>
</feature>
<organism evidence="6 7">
    <name type="scientific">Janibacter alkaliphilus</name>
    <dbReference type="NCBI Taxonomy" id="1069963"/>
    <lineage>
        <taxon>Bacteria</taxon>
        <taxon>Bacillati</taxon>
        <taxon>Actinomycetota</taxon>
        <taxon>Actinomycetes</taxon>
        <taxon>Micrococcales</taxon>
        <taxon>Intrasporangiaceae</taxon>
        <taxon>Janibacter</taxon>
    </lineage>
</organism>
<dbReference type="InterPro" id="IPR050109">
    <property type="entry name" value="HTH-type_TetR-like_transc_reg"/>
</dbReference>
<evidence type="ECO:0000256" key="4">
    <source>
        <dbReference type="PROSITE-ProRule" id="PRU00335"/>
    </source>
</evidence>
<comment type="caution">
    <text evidence="6">The sequence shown here is derived from an EMBL/GenBank/DDBJ whole genome shotgun (WGS) entry which is preliminary data.</text>
</comment>
<dbReference type="PROSITE" id="PS50977">
    <property type="entry name" value="HTH_TETR_2"/>
    <property type="match status" value="1"/>
</dbReference>
<protein>
    <submittedName>
        <fullName evidence="6">AcrR family transcriptional regulator</fullName>
    </submittedName>
</protein>
<feature type="DNA-binding region" description="H-T-H motif" evidence="4">
    <location>
        <begin position="31"/>
        <end position="50"/>
    </location>
</feature>
<keyword evidence="3" id="KW-0804">Transcription</keyword>
<dbReference type="AlphaFoldDB" id="A0A852X0D5"/>
<dbReference type="Proteomes" id="UP000592181">
    <property type="component" value="Unassembled WGS sequence"/>
</dbReference>
<proteinExistence type="predicted"/>
<dbReference type="InterPro" id="IPR009057">
    <property type="entry name" value="Homeodomain-like_sf"/>
</dbReference>
<name>A0A852X0D5_9MICO</name>
<dbReference type="RefSeq" id="WP_246313354.1">
    <property type="nucleotide sequence ID" value="NZ_JACBZX010000001.1"/>
</dbReference>